<organism evidence="2 3">
    <name type="scientific">Rasamsonia emersonii (strain ATCC 16479 / CBS 393.64 / IMI 116815)</name>
    <dbReference type="NCBI Taxonomy" id="1408163"/>
    <lineage>
        <taxon>Eukaryota</taxon>
        <taxon>Fungi</taxon>
        <taxon>Dikarya</taxon>
        <taxon>Ascomycota</taxon>
        <taxon>Pezizomycotina</taxon>
        <taxon>Eurotiomycetes</taxon>
        <taxon>Eurotiomycetidae</taxon>
        <taxon>Eurotiales</taxon>
        <taxon>Trichocomaceae</taxon>
        <taxon>Rasamsonia</taxon>
    </lineage>
</organism>
<name>A0A0F4Z4Q1_RASE3</name>
<keyword evidence="3" id="KW-1185">Reference proteome</keyword>
<dbReference type="AlphaFoldDB" id="A0A0F4Z4Q1"/>
<feature type="region of interest" description="Disordered" evidence="1">
    <location>
        <begin position="215"/>
        <end position="252"/>
    </location>
</feature>
<evidence type="ECO:0000313" key="2">
    <source>
        <dbReference type="EMBL" id="KKA25071.1"/>
    </source>
</evidence>
<evidence type="ECO:0000256" key="1">
    <source>
        <dbReference type="SAM" id="MobiDB-lite"/>
    </source>
</evidence>
<gene>
    <name evidence="2" type="ORF">T310_0936</name>
</gene>
<proteinExistence type="predicted"/>
<protein>
    <submittedName>
        <fullName evidence="2">Uncharacterized protein</fullName>
    </submittedName>
</protein>
<dbReference type="RefSeq" id="XP_013331683.1">
    <property type="nucleotide sequence ID" value="XM_013476229.1"/>
</dbReference>
<comment type="caution">
    <text evidence="2">The sequence shown here is derived from an EMBL/GenBank/DDBJ whole genome shotgun (WGS) entry which is preliminary data.</text>
</comment>
<sequence>MHARHPRDGQKEEDSRIYTRLANRRGLEERPSWLVPRKPRLRRTQSDHGARRPLRALTGQAPMPFPPGRFLAAAVDSIPSACQPVGAWRDSPIRVTSSTLGEGQPAVRDEARGGNGIIRMLVPVKQLAMPAMRKIAEYAVRRNNHPGVAIFTVLRTRGFLRDSHRPARQALAGGSRARAAEHRSALKGAQGRRSARRGRSEVEREVVLWGANVTKPRVASSRQGPPVKPTTAIFRSDAPPLSSTSLPPVCRQ</sequence>
<reference evidence="2 3" key="1">
    <citation type="submission" date="2015-04" db="EMBL/GenBank/DDBJ databases">
        <authorList>
            <person name="Heijne W.H."/>
            <person name="Fedorova N.D."/>
            <person name="Nierman W.C."/>
            <person name="Vollebregt A.W."/>
            <person name="Zhao Z."/>
            <person name="Wu L."/>
            <person name="Kumar M."/>
            <person name="Stam H."/>
            <person name="van den Berg M.A."/>
            <person name="Pel H.J."/>
        </authorList>
    </citation>
    <scope>NUCLEOTIDE SEQUENCE [LARGE SCALE GENOMIC DNA]</scope>
    <source>
        <strain evidence="2 3">CBS 393.64</strain>
    </source>
</reference>
<dbReference type="Proteomes" id="UP000053958">
    <property type="component" value="Unassembled WGS sequence"/>
</dbReference>
<dbReference type="GeneID" id="25312990"/>
<evidence type="ECO:0000313" key="3">
    <source>
        <dbReference type="Proteomes" id="UP000053958"/>
    </source>
</evidence>
<feature type="region of interest" description="Disordered" evidence="1">
    <location>
        <begin position="168"/>
        <end position="201"/>
    </location>
</feature>
<accession>A0A0F4Z4Q1</accession>
<dbReference type="EMBL" id="LASV01000038">
    <property type="protein sequence ID" value="KKA25071.1"/>
    <property type="molecule type" value="Genomic_DNA"/>
</dbReference>
<feature type="region of interest" description="Disordered" evidence="1">
    <location>
        <begin position="28"/>
        <end position="61"/>
    </location>
</feature>